<dbReference type="RefSeq" id="XP_031859793.2">
    <property type="nucleotide sequence ID" value="XM_032006009.2"/>
</dbReference>
<gene>
    <name evidence="1" type="ORF">CI109_104702</name>
</gene>
<dbReference type="GeneID" id="43590162"/>
<protein>
    <submittedName>
        <fullName evidence="1">Uncharacterized protein</fullName>
    </submittedName>
</protein>
<sequence length="293" mass="32671">MCSVHHPTHHIHRCSHSTHISLPTTQFTSYLIDMSYFTSSDSASGRSNGNDPAAQSSSALVPLAPPFAQCEGEQQAIYHLQRAVRGNRGFREKNIAAMSYALEYFLRTGSTQPTPVTYGSRGHKTNSHLPRDKDMKVLIRSSRSTTDANQLMRSDYILRCLVDRSRPGTQSPYYSPVQGSENAMEDDSNGIDRFIALSHKQQSAVAAICTARDNDNVLTFAERMAMERLYFPMHAAPERITLPRTHCVLNTCLPAPSVIESLVDKGTLDEDTLDDYREIYRLAGDLDYASSAY</sequence>
<name>A0AAJ8LN51_9TREE</name>
<reference evidence="1" key="1">
    <citation type="submission" date="2017-08" db="EMBL/GenBank/DDBJ databases">
        <authorList>
            <person name="Cuomo C."/>
            <person name="Billmyre B."/>
            <person name="Heitman J."/>
        </authorList>
    </citation>
    <scope>NUCLEOTIDE SEQUENCE</scope>
    <source>
        <strain evidence="1">CBS 12478</strain>
    </source>
</reference>
<dbReference type="AlphaFoldDB" id="A0AAJ8LN51"/>
<proteinExistence type="predicted"/>
<organism evidence="1 2">
    <name type="scientific">Kwoniella shandongensis</name>
    <dbReference type="NCBI Taxonomy" id="1734106"/>
    <lineage>
        <taxon>Eukaryota</taxon>
        <taxon>Fungi</taxon>
        <taxon>Dikarya</taxon>
        <taxon>Basidiomycota</taxon>
        <taxon>Agaricomycotina</taxon>
        <taxon>Tremellomycetes</taxon>
        <taxon>Tremellales</taxon>
        <taxon>Cryptococcaceae</taxon>
        <taxon>Kwoniella</taxon>
    </lineage>
</organism>
<evidence type="ECO:0000313" key="2">
    <source>
        <dbReference type="Proteomes" id="UP000322225"/>
    </source>
</evidence>
<dbReference type="EMBL" id="CP144058">
    <property type="protein sequence ID" value="WWD20226.1"/>
    <property type="molecule type" value="Genomic_DNA"/>
</dbReference>
<dbReference type="KEGG" id="ksn:43590162"/>
<evidence type="ECO:0000313" key="1">
    <source>
        <dbReference type="EMBL" id="WWD20226.1"/>
    </source>
</evidence>
<dbReference type="Proteomes" id="UP000322225">
    <property type="component" value="Chromosome 8"/>
</dbReference>
<accession>A0AAJ8LN51</accession>
<reference evidence="1" key="2">
    <citation type="submission" date="2024-01" db="EMBL/GenBank/DDBJ databases">
        <title>Comparative genomics of Cryptococcus and Kwoniella reveals pathogenesis evolution and contrasting modes of karyotype evolution via chromosome fusion or intercentromeric recombination.</title>
        <authorList>
            <person name="Coelho M.A."/>
            <person name="David-Palma M."/>
            <person name="Shea T."/>
            <person name="Bowers K."/>
            <person name="McGinley-Smith S."/>
            <person name="Mohammad A.W."/>
            <person name="Gnirke A."/>
            <person name="Yurkov A.M."/>
            <person name="Nowrousian M."/>
            <person name="Sun S."/>
            <person name="Cuomo C.A."/>
            <person name="Heitman J."/>
        </authorList>
    </citation>
    <scope>NUCLEOTIDE SEQUENCE</scope>
    <source>
        <strain evidence="1">CBS 12478</strain>
    </source>
</reference>
<keyword evidence="2" id="KW-1185">Reference proteome</keyword>